<dbReference type="InterPro" id="IPR013154">
    <property type="entry name" value="ADH-like_N"/>
</dbReference>
<dbReference type="Pfam" id="PF08240">
    <property type="entry name" value="ADH_N"/>
    <property type="match status" value="1"/>
</dbReference>
<dbReference type="PANTHER" id="PTHR48106">
    <property type="entry name" value="QUINONE OXIDOREDUCTASE PIG3-RELATED"/>
    <property type="match status" value="1"/>
</dbReference>
<comment type="caution">
    <text evidence="4">The sequence shown here is derived from an EMBL/GenBank/DDBJ whole genome shotgun (WGS) entry which is preliminary data.</text>
</comment>
<proteinExistence type="predicted"/>
<dbReference type="Proteomes" id="UP000051841">
    <property type="component" value="Unassembled WGS sequence"/>
</dbReference>
<keyword evidence="1" id="KW-0521">NADP</keyword>
<dbReference type="EMBL" id="JQBL01000012">
    <property type="protein sequence ID" value="KRN50222.1"/>
    <property type="molecule type" value="Genomic_DNA"/>
</dbReference>
<evidence type="ECO:0000256" key="2">
    <source>
        <dbReference type="ARBA" id="ARBA00023002"/>
    </source>
</evidence>
<dbReference type="GO" id="GO:0070402">
    <property type="term" value="F:NADPH binding"/>
    <property type="evidence" value="ECO:0007669"/>
    <property type="project" value="TreeGrafter"/>
</dbReference>
<evidence type="ECO:0000256" key="1">
    <source>
        <dbReference type="ARBA" id="ARBA00022857"/>
    </source>
</evidence>
<dbReference type="InterPro" id="IPR011032">
    <property type="entry name" value="GroES-like_sf"/>
</dbReference>
<evidence type="ECO:0000313" key="5">
    <source>
        <dbReference type="Proteomes" id="UP000051841"/>
    </source>
</evidence>
<dbReference type="SMART" id="SM00829">
    <property type="entry name" value="PKS_ER"/>
    <property type="match status" value="1"/>
</dbReference>
<organism evidence="4 5">
    <name type="scientific">Kandleria vitulina DSM 20405</name>
    <dbReference type="NCBI Taxonomy" id="1410657"/>
    <lineage>
        <taxon>Bacteria</taxon>
        <taxon>Bacillati</taxon>
        <taxon>Bacillota</taxon>
        <taxon>Erysipelotrichia</taxon>
        <taxon>Erysipelotrichales</taxon>
        <taxon>Coprobacillaceae</taxon>
        <taxon>Kandleria</taxon>
    </lineage>
</organism>
<dbReference type="PANTHER" id="PTHR48106:SF18">
    <property type="entry name" value="QUINONE OXIDOREDUCTASE PIG3"/>
    <property type="match status" value="1"/>
</dbReference>
<evidence type="ECO:0000313" key="4">
    <source>
        <dbReference type="EMBL" id="KRN50222.1"/>
    </source>
</evidence>
<sequence length="322" mass="35885">MKAAVIYEAGGPEKLLIQEVARPDVKEGWSLIKVIGRGINHSEIFTRKGESPSVKFPRILGIECVGVVEESTSPTLVKGQKVVSLMGEMGRAFDGSYAEYCLLPNEQIYPIESNLSWEEIAAVPETYYTAYLSLMNLKINEVDSVLVRAATSGVGFAFLKLLKGKYPHIHVTGTTRNIEKMELLLESGFDEVIIDYQNELQTSKKYDKILDLVGPAALKNTFKHINKSGIICVTGLLGNQWSFDFEPLVDMPGSVYLTTALSADRNEKEMNDLFAYIENNHINVKPEKIFTLDTIVEAHRYLESSNSFGKVVVMGGNEYENN</sequence>
<gene>
    <name evidence="4" type="ORF">IV49_GL000352</name>
</gene>
<dbReference type="Gene3D" id="3.90.180.10">
    <property type="entry name" value="Medium-chain alcohol dehydrogenases, catalytic domain"/>
    <property type="match status" value="1"/>
</dbReference>
<evidence type="ECO:0000259" key="3">
    <source>
        <dbReference type="SMART" id="SM00829"/>
    </source>
</evidence>
<feature type="domain" description="Enoyl reductase (ER)" evidence="3">
    <location>
        <begin position="10"/>
        <end position="313"/>
    </location>
</feature>
<dbReference type="InterPro" id="IPR020843">
    <property type="entry name" value="ER"/>
</dbReference>
<reference evidence="4 5" key="1">
    <citation type="journal article" date="2015" name="Genome Announc.">
        <title>Expanding the biotechnology potential of lactobacilli through comparative genomics of 213 strains and associated genera.</title>
        <authorList>
            <person name="Sun Z."/>
            <person name="Harris H.M."/>
            <person name="McCann A."/>
            <person name="Guo C."/>
            <person name="Argimon S."/>
            <person name="Zhang W."/>
            <person name="Yang X."/>
            <person name="Jeffery I.B."/>
            <person name="Cooney J.C."/>
            <person name="Kagawa T.F."/>
            <person name="Liu W."/>
            <person name="Song Y."/>
            <person name="Salvetti E."/>
            <person name="Wrobel A."/>
            <person name="Rasinkangas P."/>
            <person name="Parkhill J."/>
            <person name="Rea M.C."/>
            <person name="O'Sullivan O."/>
            <person name="Ritari J."/>
            <person name="Douillard F.P."/>
            <person name="Paul Ross R."/>
            <person name="Yang R."/>
            <person name="Briner A.E."/>
            <person name="Felis G.E."/>
            <person name="de Vos W.M."/>
            <person name="Barrangou R."/>
            <person name="Klaenhammer T.R."/>
            <person name="Caufield P.W."/>
            <person name="Cui Y."/>
            <person name="Zhang H."/>
            <person name="O'Toole P.W."/>
        </authorList>
    </citation>
    <scope>NUCLEOTIDE SEQUENCE [LARGE SCALE GENOMIC DNA]</scope>
    <source>
        <strain evidence="4 5">DSM 20405</strain>
    </source>
</reference>
<keyword evidence="5" id="KW-1185">Reference proteome</keyword>
<keyword evidence="2" id="KW-0560">Oxidoreductase</keyword>
<name>A0A0R2HD56_9FIRM</name>
<dbReference type="AlphaFoldDB" id="A0A0R2HD56"/>
<dbReference type="Pfam" id="PF13602">
    <property type="entry name" value="ADH_zinc_N_2"/>
    <property type="match status" value="1"/>
</dbReference>
<accession>A0A0R2HD56</accession>
<dbReference type="RefSeq" id="WP_031589158.1">
    <property type="nucleotide sequence ID" value="NZ_JNKN01000013.1"/>
</dbReference>
<dbReference type="Gene3D" id="3.40.50.720">
    <property type="entry name" value="NAD(P)-binding Rossmann-like Domain"/>
    <property type="match status" value="1"/>
</dbReference>
<dbReference type="SUPFAM" id="SSF51735">
    <property type="entry name" value="NAD(P)-binding Rossmann-fold domains"/>
    <property type="match status" value="1"/>
</dbReference>
<dbReference type="SUPFAM" id="SSF50129">
    <property type="entry name" value="GroES-like"/>
    <property type="match status" value="1"/>
</dbReference>
<dbReference type="PATRIC" id="fig|1410657.5.peg.373"/>
<protein>
    <submittedName>
        <fullName evidence="4">Dehydrogenase</fullName>
    </submittedName>
</protein>
<dbReference type="InterPro" id="IPR036291">
    <property type="entry name" value="NAD(P)-bd_dom_sf"/>
</dbReference>
<dbReference type="GO" id="GO:0016651">
    <property type="term" value="F:oxidoreductase activity, acting on NAD(P)H"/>
    <property type="evidence" value="ECO:0007669"/>
    <property type="project" value="TreeGrafter"/>
</dbReference>